<evidence type="ECO:0000256" key="4">
    <source>
        <dbReference type="ARBA" id="ARBA00010617"/>
    </source>
</evidence>
<evidence type="ECO:0000256" key="13">
    <source>
        <dbReference type="ARBA" id="ARBA00023136"/>
    </source>
</evidence>
<proteinExistence type="evidence at transcript level"/>
<keyword evidence="9" id="KW-0492">Microsome</keyword>
<comment type="similarity">
    <text evidence="4 16">Belongs to the cytochrome P450 family.</text>
</comment>
<dbReference type="GO" id="GO:0005789">
    <property type="term" value="C:endoplasmic reticulum membrane"/>
    <property type="evidence" value="ECO:0007669"/>
    <property type="project" value="UniProtKB-SubCell"/>
</dbReference>
<evidence type="ECO:0000256" key="14">
    <source>
        <dbReference type="ARBA" id="ARBA00047827"/>
    </source>
</evidence>
<dbReference type="InterPro" id="IPR050476">
    <property type="entry name" value="Insect_CytP450_Detox"/>
</dbReference>
<evidence type="ECO:0000256" key="11">
    <source>
        <dbReference type="ARBA" id="ARBA00023004"/>
    </source>
</evidence>
<keyword evidence="12 16" id="KW-0503">Monooxygenase</keyword>
<evidence type="ECO:0000256" key="12">
    <source>
        <dbReference type="ARBA" id="ARBA00023033"/>
    </source>
</evidence>
<organism evidence="17">
    <name type="scientific">Cnaphalocrocis medinalis</name>
    <name type="common">Rice leaffolder moth</name>
    <dbReference type="NCBI Taxonomy" id="437488"/>
    <lineage>
        <taxon>Eukaryota</taxon>
        <taxon>Metazoa</taxon>
        <taxon>Ecdysozoa</taxon>
        <taxon>Arthropoda</taxon>
        <taxon>Hexapoda</taxon>
        <taxon>Insecta</taxon>
        <taxon>Pterygota</taxon>
        <taxon>Neoptera</taxon>
        <taxon>Endopterygota</taxon>
        <taxon>Lepidoptera</taxon>
        <taxon>Glossata</taxon>
        <taxon>Ditrysia</taxon>
        <taxon>Pyraloidea</taxon>
        <taxon>Crambidae</taxon>
        <taxon>Pyraustinae</taxon>
        <taxon>Cnaphalocrocis</taxon>
    </lineage>
</organism>
<sequence length="498" mass="57039">MWLSLIFFVLSVFVLLNVLLAVFHYSTKGRKYWLLKKVPYQEPCPIFGNFGAMFTMRRSYTSMLKYFYRKYRMEKYVGIFQARRPTLMVIDLDIIKNVLSKEFSYFSDRVSVSTDTQREPLLRNLANMSGAEWKAMRQIVTPTFSSAKMKAMFPLIADCAQSLQKTLFDNPLDEVEIPKLMVRYTTDVIGSCAFGVNPCSLRDADSPFLLMASKMFRTDRSTILKRYCRTFFPRLFKFLNLRSYSSDVEMFFTSIIKQVLTERRNTGVQRNDFLQLMLNVQESDTAFAMTDELITSNSFIFMLAGLETSSTTLSFCLYELARDMDLQDRIRKEIIECLERHGALTYDAVTSMRLTTQVVMETLRMHPPTPLTTRLCTAPCTLPGTDLKIKVKDPILIPLQCIQRDAAYFPEPNKFDPDRFQDDLNPPGFIAFGDGPRSCPGARFAQLTAVAGLATMLSGFSVEPCARTTPSIQYDPRSVMLKNKGGIWLSFNPLNKKT</sequence>
<dbReference type="PANTHER" id="PTHR24292">
    <property type="entry name" value="CYTOCHROME P450"/>
    <property type="match status" value="1"/>
</dbReference>
<dbReference type="PRINTS" id="PR00385">
    <property type="entry name" value="P450"/>
</dbReference>
<accession>A0A0C5BXE2</accession>
<keyword evidence="10 16" id="KW-0560">Oxidoreductase</keyword>
<evidence type="ECO:0000256" key="1">
    <source>
        <dbReference type="ARBA" id="ARBA00001971"/>
    </source>
</evidence>
<dbReference type="EMBL" id="KP001123">
    <property type="protein sequence ID" value="AJN91168.1"/>
    <property type="molecule type" value="mRNA"/>
</dbReference>
<keyword evidence="13" id="KW-0472">Membrane</keyword>
<dbReference type="SUPFAM" id="SSF48264">
    <property type="entry name" value="Cytochrome P450"/>
    <property type="match status" value="1"/>
</dbReference>
<dbReference type="PANTHER" id="PTHR24292:SF45">
    <property type="entry name" value="CYTOCHROME P450 6G1-RELATED"/>
    <property type="match status" value="1"/>
</dbReference>
<dbReference type="GO" id="GO:0005506">
    <property type="term" value="F:iron ion binding"/>
    <property type="evidence" value="ECO:0007669"/>
    <property type="project" value="InterPro"/>
</dbReference>
<comment type="catalytic activity">
    <reaction evidence="14">
        <text>an organic molecule + reduced [NADPH--hemoprotein reductase] + O2 = an alcohol + oxidized [NADPH--hemoprotein reductase] + H2O + H(+)</text>
        <dbReference type="Rhea" id="RHEA:17149"/>
        <dbReference type="Rhea" id="RHEA-COMP:11964"/>
        <dbReference type="Rhea" id="RHEA-COMP:11965"/>
        <dbReference type="ChEBI" id="CHEBI:15377"/>
        <dbReference type="ChEBI" id="CHEBI:15378"/>
        <dbReference type="ChEBI" id="CHEBI:15379"/>
        <dbReference type="ChEBI" id="CHEBI:30879"/>
        <dbReference type="ChEBI" id="CHEBI:57618"/>
        <dbReference type="ChEBI" id="CHEBI:58210"/>
        <dbReference type="ChEBI" id="CHEBI:142491"/>
        <dbReference type="EC" id="1.14.14.1"/>
    </reaction>
</comment>
<keyword evidence="6 15" id="KW-0349">Heme</keyword>
<evidence type="ECO:0000256" key="10">
    <source>
        <dbReference type="ARBA" id="ARBA00023002"/>
    </source>
</evidence>
<dbReference type="OrthoDB" id="2789670at2759"/>
<dbReference type="InterPro" id="IPR017972">
    <property type="entry name" value="Cyt_P450_CS"/>
</dbReference>
<dbReference type="GO" id="GO:0020037">
    <property type="term" value="F:heme binding"/>
    <property type="evidence" value="ECO:0007669"/>
    <property type="project" value="InterPro"/>
</dbReference>
<evidence type="ECO:0000256" key="8">
    <source>
        <dbReference type="ARBA" id="ARBA00022824"/>
    </source>
</evidence>
<evidence type="ECO:0000256" key="7">
    <source>
        <dbReference type="ARBA" id="ARBA00022723"/>
    </source>
</evidence>
<evidence type="ECO:0000256" key="9">
    <source>
        <dbReference type="ARBA" id="ARBA00022848"/>
    </source>
</evidence>
<evidence type="ECO:0000256" key="2">
    <source>
        <dbReference type="ARBA" id="ARBA00004174"/>
    </source>
</evidence>
<comment type="cofactor">
    <cofactor evidence="1 15">
        <name>heme</name>
        <dbReference type="ChEBI" id="CHEBI:30413"/>
    </cofactor>
</comment>
<keyword evidence="11 15" id="KW-0408">Iron</keyword>
<dbReference type="GO" id="GO:0016712">
    <property type="term" value="F:oxidoreductase activity, acting on paired donors, with incorporation or reduction of molecular oxygen, reduced flavin or flavoprotein as one donor, and incorporation of one atom of oxygen"/>
    <property type="evidence" value="ECO:0007669"/>
    <property type="project" value="UniProtKB-EC"/>
</dbReference>
<dbReference type="FunFam" id="1.10.630.10:FF:000042">
    <property type="entry name" value="Cytochrome P450"/>
    <property type="match status" value="1"/>
</dbReference>
<dbReference type="InterPro" id="IPR001128">
    <property type="entry name" value="Cyt_P450"/>
</dbReference>
<dbReference type="InterPro" id="IPR036396">
    <property type="entry name" value="Cyt_P450_sf"/>
</dbReference>
<dbReference type="PRINTS" id="PR00463">
    <property type="entry name" value="EP450I"/>
</dbReference>
<evidence type="ECO:0000256" key="6">
    <source>
        <dbReference type="ARBA" id="ARBA00022617"/>
    </source>
</evidence>
<dbReference type="Pfam" id="PF00067">
    <property type="entry name" value="p450"/>
    <property type="match status" value="1"/>
</dbReference>
<dbReference type="PROSITE" id="PS00086">
    <property type="entry name" value="CYTOCHROME_P450"/>
    <property type="match status" value="1"/>
</dbReference>
<dbReference type="InterPro" id="IPR002401">
    <property type="entry name" value="Cyt_P450_E_grp-I"/>
</dbReference>
<comment type="subcellular location">
    <subcellularLocation>
        <location evidence="3">Endoplasmic reticulum membrane</location>
        <topology evidence="3">Peripheral membrane protein</topology>
    </subcellularLocation>
    <subcellularLocation>
        <location evidence="2">Microsome membrane</location>
        <topology evidence="2">Peripheral membrane protein</topology>
    </subcellularLocation>
</comment>
<reference evidence="17" key="1">
    <citation type="submission" date="2014-10" db="EMBL/GenBank/DDBJ databases">
        <title>Identification of cytochrome P450 monooxygenase genes in the rice leaffolder, Cnaphalocrocis medinalis.</title>
        <authorList>
            <person name="Liu S."/>
        </authorList>
    </citation>
    <scope>NUCLEOTIDE SEQUENCE</scope>
    <source>
        <strain evidence="17">HF</strain>
    </source>
</reference>
<evidence type="ECO:0000256" key="5">
    <source>
        <dbReference type="ARBA" id="ARBA00012109"/>
    </source>
</evidence>
<evidence type="ECO:0000256" key="16">
    <source>
        <dbReference type="RuleBase" id="RU000461"/>
    </source>
</evidence>
<evidence type="ECO:0000256" key="3">
    <source>
        <dbReference type="ARBA" id="ARBA00004406"/>
    </source>
</evidence>
<dbReference type="AlphaFoldDB" id="A0A0C5BXE2"/>
<dbReference type="EC" id="1.14.14.1" evidence="5"/>
<dbReference type="Gene3D" id="1.10.630.10">
    <property type="entry name" value="Cytochrome P450"/>
    <property type="match status" value="1"/>
</dbReference>
<keyword evidence="7 15" id="KW-0479">Metal-binding</keyword>
<evidence type="ECO:0000256" key="15">
    <source>
        <dbReference type="PIRSR" id="PIRSR602401-1"/>
    </source>
</evidence>
<name>A0A0C5BXE2_CNAME</name>
<protein>
    <recommendedName>
        <fullName evidence="5">unspecific monooxygenase</fullName>
        <ecNumber evidence="5">1.14.14.1</ecNumber>
    </recommendedName>
</protein>
<keyword evidence="8" id="KW-0256">Endoplasmic reticulum</keyword>
<dbReference type="CDD" id="cd11056">
    <property type="entry name" value="CYP6-like"/>
    <property type="match status" value="1"/>
</dbReference>
<evidence type="ECO:0000313" key="17">
    <source>
        <dbReference type="EMBL" id="AJN91168.1"/>
    </source>
</evidence>
<feature type="binding site" description="axial binding residue" evidence="15">
    <location>
        <position position="439"/>
    </location>
    <ligand>
        <name>heme</name>
        <dbReference type="ChEBI" id="CHEBI:30413"/>
    </ligand>
    <ligandPart>
        <name>Fe</name>
        <dbReference type="ChEBI" id="CHEBI:18248"/>
    </ligandPart>
</feature>